<dbReference type="RefSeq" id="WP_015656867.1">
    <property type="nucleotide sequence ID" value="NC_020504.1"/>
</dbReference>
<dbReference type="InterPro" id="IPR050204">
    <property type="entry name" value="AraC_XylS_family_regulators"/>
</dbReference>
<accession>K4QZH0</accession>
<dbReference type="KEGG" id="sdv:BN159_2094"/>
<dbReference type="AlphaFoldDB" id="K4QZH0"/>
<keyword evidence="6" id="KW-1185">Reference proteome</keyword>
<dbReference type="PATRIC" id="fig|1214101.3.peg.2125"/>
<evidence type="ECO:0000313" key="5">
    <source>
        <dbReference type="EMBL" id="CCK26473.1"/>
    </source>
</evidence>
<feature type="domain" description="HTH araC/xylS-type" evidence="4">
    <location>
        <begin position="145"/>
        <end position="242"/>
    </location>
</feature>
<dbReference type="Proteomes" id="UP000008043">
    <property type="component" value="Chromosome"/>
</dbReference>
<evidence type="ECO:0000259" key="4">
    <source>
        <dbReference type="PROSITE" id="PS01124"/>
    </source>
</evidence>
<proteinExistence type="predicted"/>
<evidence type="ECO:0000256" key="2">
    <source>
        <dbReference type="ARBA" id="ARBA00023125"/>
    </source>
</evidence>
<dbReference type="InterPro" id="IPR018060">
    <property type="entry name" value="HTH_AraC"/>
</dbReference>
<dbReference type="eggNOG" id="COG2207">
    <property type="taxonomic scope" value="Bacteria"/>
</dbReference>
<dbReference type="Gene3D" id="1.10.10.60">
    <property type="entry name" value="Homeodomain-like"/>
    <property type="match status" value="1"/>
</dbReference>
<dbReference type="HOGENOM" id="CLU_066193_3_1_11"/>
<keyword evidence="1" id="KW-0805">Transcription regulation</keyword>
<keyword evidence="2" id="KW-0238">DNA-binding</keyword>
<gene>
    <name evidence="5" type="ORF">BN159_2094</name>
</gene>
<organism evidence="5 6">
    <name type="scientific">Streptomyces davaonensis (strain DSM 101723 / JCM 4913 / KCC S-0913 / 768)</name>
    <dbReference type="NCBI Taxonomy" id="1214101"/>
    <lineage>
        <taxon>Bacteria</taxon>
        <taxon>Bacillati</taxon>
        <taxon>Actinomycetota</taxon>
        <taxon>Actinomycetes</taxon>
        <taxon>Kitasatosporales</taxon>
        <taxon>Streptomycetaceae</taxon>
        <taxon>Streptomyces</taxon>
    </lineage>
</organism>
<dbReference type="PANTHER" id="PTHR46796:SF15">
    <property type="entry name" value="BLL1074 PROTEIN"/>
    <property type="match status" value="1"/>
</dbReference>
<evidence type="ECO:0000256" key="1">
    <source>
        <dbReference type="ARBA" id="ARBA00023015"/>
    </source>
</evidence>
<evidence type="ECO:0000313" key="6">
    <source>
        <dbReference type="Proteomes" id="UP000008043"/>
    </source>
</evidence>
<dbReference type="SMART" id="SM00342">
    <property type="entry name" value="HTH_ARAC"/>
    <property type="match status" value="1"/>
</dbReference>
<sequence>MTLETALRPWIDGIETGHVDPLPREPFPQVPDAATKLVVRVEEGGRRQVLVVGPRTRASYHTGERRASCVQVRLAPGTGRSLLGVPAVDLVGRVTALERFSAESARLLARELRNLDLAETVGHLAAVLPALLSDATDPARTALLRAGVEAMKVRAGHAPAQVGAVARELAVSERQLRNLFAEGVGVSPKHYARIDRVHHVLAHADTEPWADLATATGYYDQSHMTTDFRALMGVPPRSFFTGLLPRATPCRTG</sequence>
<dbReference type="InterPro" id="IPR009057">
    <property type="entry name" value="Homeodomain-like_sf"/>
</dbReference>
<dbReference type="Pfam" id="PF12833">
    <property type="entry name" value="HTH_18"/>
    <property type="match status" value="1"/>
</dbReference>
<dbReference type="OrthoDB" id="2559672at2"/>
<dbReference type="GO" id="GO:0043565">
    <property type="term" value="F:sequence-specific DNA binding"/>
    <property type="evidence" value="ECO:0007669"/>
    <property type="project" value="InterPro"/>
</dbReference>
<protein>
    <submittedName>
        <fullName evidence="5">Transcriptional regulator</fullName>
    </submittedName>
</protein>
<keyword evidence="3" id="KW-0804">Transcription</keyword>
<dbReference type="STRING" id="1214101.BN159_2094"/>
<dbReference type="EMBL" id="HE971709">
    <property type="protein sequence ID" value="CCK26473.1"/>
    <property type="molecule type" value="Genomic_DNA"/>
</dbReference>
<dbReference type="PROSITE" id="PS01124">
    <property type="entry name" value="HTH_ARAC_FAMILY_2"/>
    <property type="match status" value="1"/>
</dbReference>
<reference evidence="5 6" key="1">
    <citation type="journal article" date="2012" name="J. Bacteriol.">
        <title>Genome sequence of the bacterium Streptomyces davawensis JCM 4913 and heterologous production of the unique antibiotic roseoflavin.</title>
        <authorList>
            <person name="Jankowitsch F."/>
            <person name="Schwarz J."/>
            <person name="Ruckert C."/>
            <person name="Gust B."/>
            <person name="Szczepanowski R."/>
            <person name="Blom J."/>
            <person name="Pelzer S."/>
            <person name="Kalinowski J."/>
            <person name="Mack M."/>
        </authorList>
    </citation>
    <scope>NUCLEOTIDE SEQUENCE [LARGE SCALE GENOMIC DNA]</scope>
    <source>
        <strain evidence="6">DSM 101723 / JCM 4913 / KCC S-0913 / 768</strain>
    </source>
</reference>
<dbReference type="SUPFAM" id="SSF46689">
    <property type="entry name" value="Homeodomain-like"/>
    <property type="match status" value="1"/>
</dbReference>
<dbReference type="PANTHER" id="PTHR46796">
    <property type="entry name" value="HTH-TYPE TRANSCRIPTIONAL ACTIVATOR RHAS-RELATED"/>
    <property type="match status" value="1"/>
</dbReference>
<dbReference type="GO" id="GO:0003700">
    <property type="term" value="F:DNA-binding transcription factor activity"/>
    <property type="evidence" value="ECO:0007669"/>
    <property type="project" value="InterPro"/>
</dbReference>
<evidence type="ECO:0000256" key="3">
    <source>
        <dbReference type="ARBA" id="ARBA00023163"/>
    </source>
</evidence>
<name>K4QZH0_STRDJ</name>